<dbReference type="EMBL" id="AOIT01000032">
    <property type="protein sequence ID" value="ELZ21561.1"/>
    <property type="molecule type" value="Genomic_DNA"/>
</dbReference>
<reference evidence="2 3" key="1">
    <citation type="journal article" date="2014" name="PLoS Genet.">
        <title>Phylogenetically driven sequencing of extremely halophilic archaea reveals strategies for static and dynamic osmo-response.</title>
        <authorList>
            <person name="Becker E.A."/>
            <person name="Seitzer P.M."/>
            <person name="Tritt A."/>
            <person name="Larsen D."/>
            <person name="Krusor M."/>
            <person name="Yao A.I."/>
            <person name="Wu D."/>
            <person name="Madern D."/>
            <person name="Eisen J.A."/>
            <person name="Darling A.E."/>
            <person name="Facciotti M.T."/>
        </authorList>
    </citation>
    <scope>NUCLEOTIDE SEQUENCE [LARGE SCALE GENOMIC DNA]</scope>
    <source>
        <strain evidence="2 3">JCM 13563</strain>
    </source>
</reference>
<dbReference type="AlphaFoldDB" id="M0CE74"/>
<evidence type="ECO:0000313" key="3">
    <source>
        <dbReference type="Proteomes" id="UP000011615"/>
    </source>
</evidence>
<feature type="compositionally biased region" description="Basic and acidic residues" evidence="1">
    <location>
        <begin position="42"/>
        <end position="61"/>
    </location>
</feature>
<organism evidence="2 3">
    <name type="scientific">Natrinema limicola JCM 13563</name>
    <dbReference type="NCBI Taxonomy" id="1230457"/>
    <lineage>
        <taxon>Archaea</taxon>
        <taxon>Methanobacteriati</taxon>
        <taxon>Methanobacteriota</taxon>
        <taxon>Stenosarchaea group</taxon>
        <taxon>Halobacteria</taxon>
        <taxon>Halobacteriales</taxon>
        <taxon>Natrialbaceae</taxon>
        <taxon>Natrinema</taxon>
    </lineage>
</organism>
<protein>
    <submittedName>
        <fullName evidence="2">Uncharacterized protein</fullName>
    </submittedName>
</protein>
<name>M0CE74_9EURY</name>
<dbReference type="RefSeq" id="WP_008011667.1">
    <property type="nucleotide sequence ID" value="NZ_AOIT01000032.1"/>
</dbReference>
<proteinExistence type="predicted"/>
<keyword evidence="3" id="KW-1185">Reference proteome</keyword>
<dbReference type="PATRIC" id="fig|1230457.4.peg.1598"/>
<evidence type="ECO:0000256" key="1">
    <source>
        <dbReference type="SAM" id="MobiDB-lite"/>
    </source>
</evidence>
<feature type="region of interest" description="Disordered" evidence="1">
    <location>
        <begin position="1"/>
        <end position="25"/>
    </location>
</feature>
<accession>M0CE74</accession>
<gene>
    <name evidence="2" type="ORF">C476_07943</name>
</gene>
<comment type="caution">
    <text evidence="2">The sequence shown here is derived from an EMBL/GenBank/DDBJ whole genome shotgun (WGS) entry which is preliminary data.</text>
</comment>
<evidence type="ECO:0000313" key="2">
    <source>
        <dbReference type="EMBL" id="ELZ21561.1"/>
    </source>
</evidence>
<feature type="region of interest" description="Disordered" evidence="1">
    <location>
        <begin position="37"/>
        <end position="61"/>
    </location>
</feature>
<dbReference type="Proteomes" id="UP000011615">
    <property type="component" value="Unassembled WGS sequence"/>
</dbReference>
<sequence>MQWTTSDCTGNRIDPSDSAATPGEHDLENAIDDFLESGNKADNYRDTLKRYTDPELPSKNK</sequence>